<reference evidence="1 2" key="1">
    <citation type="journal article" date="2015" name="Genome Announc.">
        <title>Draft Genome Sequence of Filamentous Marine Cyanobacterium Lyngbya confervoides Strain BDU141951.</title>
        <authorList>
            <person name="Chandrababunaidu M.M."/>
            <person name="Sen D."/>
            <person name="Tripathy S."/>
        </authorList>
    </citation>
    <scope>NUCLEOTIDE SEQUENCE [LARGE SCALE GENOMIC DNA]</scope>
    <source>
        <strain evidence="1 2">BDU141951</strain>
    </source>
</reference>
<dbReference type="RefSeq" id="WP_166278673.1">
    <property type="nucleotide sequence ID" value="NZ_JTHE03000004.1"/>
</dbReference>
<dbReference type="Proteomes" id="UP000031561">
    <property type="component" value="Unassembled WGS sequence"/>
</dbReference>
<proteinExistence type="predicted"/>
<sequence>MESVINTSHLPKTDDKNVLRKWLQELTDFTPQQIDTVIAEMEDQSPRSA</sequence>
<accession>A0ABD4SYC9</accession>
<evidence type="ECO:0000313" key="1">
    <source>
        <dbReference type="EMBL" id="MCM1981334.1"/>
    </source>
</evidence>
<gene>
    <name evidence="1" type="ORF">QQ91_0000615</name>
</gene>
<name>A0ABD4SYC9_9CYAN</name>
<keyword evidence="2" id="KW-1185">Reference proteome</keyword>
<dbReference type="AlphaFoldDB" id="A0ABD4SYC9"/>
<comment type="caution">
    <text evidence="1">The sequence shown here is derived from an EMBL/GenBank/DDBJ whole genome shotgun (WGS) entry which is preliminary data.</text>
</comment>
<dbReference type="EMBL" id="JTHE03000004">
    <property type="protein sequence ID" value="MCM1981334.1"/>
    <property type="molecule type" value="Genomic_DNA"/>
</dbReference>
<organism evidence="1 2">
    <name type="scientific">Lyngbya confervoides BDU141951</name>
    <dbReference type="NCBI Taxonomy" id="1574623"/>
    <lineage>
        <taxon>Bacteria</taxon>
        <taxon>Bacillati</taxon>
        <taxon>Cyanobacteriota</taxon>
        <taxon>Cyanophyceae</taxon>
        <taxon>Oscillatoriophycideae</taxon>
        <taxon>Oscillatoriales</taxon>
        <taxon>Microcoleaceae</taxon>
        <taxon>Lyngbya</taxon>
    </lineage>
</organism>
<protein>
    <submittedName>
        <fullName evidence="1">Uncharacterized protein</fullName>
    </submittedName>
</protein>
<evidence type="ECO:0000313" key="2">
    <source>
        <dbReference type="Proteomes" id="UP000031561"/>
    </source>
</evidence>